<sequence length="68" mass="7714">MQISYQPLWNLLEYKGMKKKDLMEIADMSANCIANMGKGEFISLRNIAKICVSLDCTPNDIMNIEKGE</sequence>
<reference evidence="2" key="1">
    <citation type="journal article" date="2004" name="Mol. Microbiol.">
        <title>The Pasteurella multocida toxin is encoded within a lysogenic bacteriophage.</title>
        <authorList>
            <person name="Pullinger G.D."/>
            <person name="Bevir T."/>
            <person name="Lax A.J."/>
        </authorList>
    </citation>
    <scope>NUCLEOTIDE SEQUENCE</scope>
</reference>
<dbReference type="SUPFAM" id="SSF47413">
    <property type="entry name" value="lambda repressor-like DNA-binding domains"/>
    <property type="match status" value="1"/>
</dbReference>
<dbReference type="RefSeq" id="WP_015691091.1">
    <property type="nucleotide sequence ID" value="NZ_CP117196.1"/>
</dbReference>
<evidence type="ECO:0000259" key="1">
    <source>
        <dbReference type="Pfam" id="PF13443"/>
    </source>
</evidence>
<dbReference type="EMBL" id="JANJHC010000001">
    <property type="protein sequence ID" value="MDA5622017.1"/>
    <property type="molecule type" value="Genomic_DNA"/>
</dbReference>
<accession>Q70LN9</accession>
<dbReference type="GO" id="GO:0003677">
    <property type="term" value="F:DNA binding"/>
    <property type="evidence" value="ECO:0007669"/>
    <property type="project" value="InterPro"/>
</dbReference>
<gene>
    <name evidence="3" type="ORF">NM948_00355</name>
</gene>
<dbReference type="Gene3D" id="1.10.260.40">
    <property type="entry name" value="lambda repressor-like DNA-binding domains"/>
    <property type="match status" value="1"/>
</dbReference>
<organism evidence="2">
    <name type="scientific">Pasteurella multocida</name>
    <dbReference type="NCBI Taxonomy" id="747"/>
    <lineage>
        <taxon>Bacteria</taxon>
        <taxon>Pseudomonadati</taxon>
        <taxon>Pseudomonadota</taxon>
        <taxon>Gammaproteobacteria</taxon>
        <taxon>Pasteurellales</taxon>
        <taxon>Pasteurellaceae</taxon>
        <taxon>Pasteurella</taxon>
    </lineage>
</organism>
<proteinExistence type="predicted"/>
<evidence type="ECO:0000313" key="3">
    <source>
        <dbReference type="EMBL" id="MDA5622017.1"/>
    </source>
</evidence>
<protein>
    <submittedName>
        <fullName evidence="3">Helix-turn-helix domain-containing protein</fullName>
    </submittedName>
</protein>
<dbReference type="InterPro" id="IPR010982">
    <property type="entry name" value="Lambda_DNA-bd_dom_sf"/>
</dbReference>
<dbReference type="PANTHER" id="PTHR37301:SF1">
    <property type="entry name" value="DNA-BINDING PROTEIN"/>
    <property type="match status" value="1"/>
</dbReference>
<dbReference type="Proteomes" id="UP001145481">
    <property type="component" value="Unassembled WGS sequence"/>
</dbReference>
<dbReference type="InterPro" id="IPR001387">
    <property type="entry name" value="Cro/C1-type_HTH"/>
</dbReference>
<dbReference type="PANTHER" id="PTHR37301">
    <property type="entry name" value="DNA-BINDING PROTEIN-RELATED"/>
    <property type="match status" value="1"/>
</dbReference>
<dbReference type="AlphaFoldDB" id="Q70LN9"/>
<feature type="domain" description="HTH cro/C1-type" evidence="1">
    <location>
        <begin position="8"/>
        <end position="66"/>
    </location>
</feature>
<dbReference type="EMBL" id="AJ566110">
    <property type="protein sequence ID" value="CAD92747.1"/>
    <property type="molecule type" value="Genomic_DNA"/>
</dbReference>
<reference evidence="3" key="2">
    <citation type="submission" date="2022-07" db="EMBL/GenBank/DDBJ databases">
        <title>Genome-based characterization of novel serogroup A variants of Pasteurella multocida.</title>
        <authorList>
            <person name="Prajapati A."/>
            <person name="Yogisharadhya R."/>
            <person name="Mohanty N."/>
            <person name="Chanda M."/>
            <person name="Mendem S.K."/>
            <person name="Siddaramappa S."/>
            <person name="Shivachandra S.B."/>
        </authorList>
    </citation>
    <scope>NUCLEOTIDE SEQUENCE</scope>
    <source>
        <strain evidence="3">NIVEDIPm19</strain>
    </source>
</reference>
<name>Q70LN9_PASMD</name>
<evidence type="ECO:0000313" key="2">
    <source>
        <dbReference type="EMBL" id="CAD92747.1"/>
    </source>
</evidence>
<dbReference type="Pfam" id="PF13443">
    <property type="entry name" value="HTH_26"/>
    <property type="match status" value="1"/>
</dbReference>